<gene>
    <name evidence="2" type="ORF">C0Q70_16130</name>
</gene>
<feature type="compositionally biased region" description="Basic and acidic residues" evidence="1">
    <location>
        <begin position="28"/>
        <end position="46"/>
    </location>
</feature>
<feature type="region of interest" description="Disordered" evidence="1">
    <location>
        <begin position="759"/>
        <end position="786"/>
    </location>
</feature>
<feature type="region of interest" description="Disordered" evidence="1">
    <location>
        <begin position="1"/>
        <end position="82"/>
    </location>
</feature>
<feature type="region of interest" description="Disordered" evidence="1">
    <location>
        <begin position="354"/>
        <end position="376"/>
    </location>
</feature>
<accession>A0A2T7NNX2</accession>
<protein>
    <submittedName>
        <fullName evidence="2">Uncharacterized protein</fullName>
    </submittedName>
</protein>
<comment type="caution">
    <text evidence="2">The sequence shown here is derived from an EMBL/GenBank/DDBJ whole genome shotgun (WGS) entry which is preliminary data.</text>
</comment>
<name>A0A2T7NNX2_POMCA</name>
<feature type="compositionally biased region" description="Basic and acidic residues" evidence="1">
    <location>
        <begin position="964"/>
        <end position="975"/>
    </location>
</feature>
<dbReference type="STRING" id="400727.A0A2T7NNX2"/>
<evidence type="ECO:0000313" key="2">
    <source>
        <dbReference type="EMBL" id="PVD22871.1"/>
    </source>
</evidence>
<feature type="compositionally biased region" description="Polar residues" evidence="1">
    <location>
        <begin position="908"/>
        <end position="919"/>
    </location>
</feature>
<feature type="compositionally biased region" description="Basic and acidic residues" evidence="1">
    <location>
        <begin position="423"/>
        <end position="454"/>
    </location>
</feature>
<feature type="region of interest" description="Disordered" evidence="1">
    <location>
        <begin position="125"/>
        <end position="190"/>
    </location>
</feature>
<evidence type="ECO:0000256" key="1">
    <source>
        <dbReference type="SAM" id="MobiDB-lite"/>
    </source>
</evidence>
<feature type="compositionally biased region" description="Basic and acidic residues" evidence="1">
    <location>
        <begin position="987"/>
        <end position="997"/>
    </location>
</feature>
<dbReference type="EMBL" id="PZQS01000010">
    <property type="protein sequence ID" value="PVD22871.1"/>
    <property type="molecule type" value="Genomic_DNA"/>
</dbReference>
<feature type="compositionally biased region" description="Polar residues" evidence="1">
    <location>
        <begin position="354"/>
        <end position="370"/>
    </location>
</feature>
<sequence>MASRSNSYKMKASTMDKREKRILRVHRRSIDQREMRLDEVNRRRNLDNLTPVLESKNGSKHTSRTGTPSTSNQNEALSRLDKLRKWKEERELRKKLASMENARNKPGFKISHLTHHDNVLYKKDTASSSKPLQFNGKPQRVVQPRPHQSASTKKPEAKPEKVNPPRGGRGHFMAPTAASKSRALNAKNEKPKLATVTKKPARNEGVLQSSGIVSTHPENLVGVGEPSFAPSDFIFEAPSSIPSFVFRPLSPASAAGFLFPNSSVSSTMFSAFNDDVGRTSTPKKTSASVSMFQQEHRGGQDEIMALTTNKICDNEVAKQDTLQTEEQTNESNAYKEAKSPTVVTTLSELPMSTENKATVQVPSTAVTSDSGMGLSANDLETDSPVLKVADSSANEENNDVFLADDDEAIGDAISLKSANEQLADVKKGENKTEHSSVSSSEEHSKGISDTEMRTTRSRSRSFGALRPSSKKDTNALDAKLYENQQSLTEVIAVQEELLNTDVIISGKQSKKQKLVLDQTNTSIMQKTPLRRSSRLVARAETESIDEQNGATNEKESTPLLRLHRSHRSSVPKTFIDSNVDTSHMETHATPIGKRRQSKRLLAAAVESPISSVMKELTGEDTPSKLVAATIGDTQMSTPQCSNTEMEMNEEKDKGCSPGYENDGMKSPYQLRRRRSTSFLTPGPPLSSVKRSKAKRRRTDIMIALASAKSPEEAIKIIATSPMVEMTRRTPKSKLSPELIRNTTAALFDDDNVLLQGPLQLFPDPVDEQKPSCSSKENSKDKEHEDACVPEKRDVSFFRALWATEVEQLTNLADKWEALGEEISGLCEEEKKTARVTKASGKSTSKFAAFKAQHLKQNKSTNADAEIAEEKVFDAGFFKVSSPVRTPRYHCEAGTPTKVELPILQSTCGKSSQELTPSSKQTDRLSGASENKENVAHIFLRRSMGEGHPRRSFSPSVPSPLLKDSTPRRKSVESSGKRLRRSLYQRRSQAEDKSSEKDESSEDSLKSQAKHSHMQVSVICGVESTQGEPVDFMAYLQPSFVTASDSAQVSSLESSPFSVDSLLVQGDNTVCNTPASRALSCTPSVPVSGGRQRSCLKKLPSVERRKSRRSVSFVASPALSGTRSAFPSTPYNRNSLVANTRILRQSAAHDSPQIESTLNELQDLKQTPKLRRSTRPSLLYTPPQQKGCQKTPVKDIPVDTLVAFTP</sequence>
<feature type="region of interest" description="Disordered" evidence="1">
    <location>
        <begin position="908"/>
        <end position="1011"/>
    </location>
</feature>
<dbReference type="OrthoDB" id="10023951at2759"/>
<feature type="compositionally biased region" description="Polar residues" evidence="1">
    <location>
        <begin position="64"/>
        <end position="76"/>
    </location>
</feature>
<feature type="compositionally biased region" description="Basic and acidic residues" evidence="1">
    <location>
        <begin position="776"/>
        <end position="786"/>
    </location>
</feature>
<feature type="region of interest" description="Disordered" evidence="1">
    <location>
        <begin position="423"/>
        <end position="470"/>
    </location>
</feature>
<feature type="region of interest" description="Disordered" evidence="1">
    <location>
        <begin position="1164"/>
        <end position="1192"/>
    </location>
</feature>
<dbReference type="AlphaFoldDB" id="A0A2T7NNX2"/>
<evidence type="ECO:0000313" key="3">
    <source>
        <dbReference type="Proteomes" id="UP000245119"/>
    </source>
</evidence>
<proteinExistence type="predicted"/>
<feature type="compositionally biased region" description="Polar residues" evidence="1">
    <location>
        <begin position="321"/>
        <end position="332"/>
    </location>
</feature>
<organism evidence="2 3">
    <name type="scientific">Pomacea canaliculata</name>
    <name type="common">Golden apple snail</name>
    <dbReference type="NCBI Taxonomy" id="400727"/>
    <lineage>
        <taxon>Eukaryota</taxon>
        <taxon>Metazoa</taxon>
        <taxon>Spiralia</taxon>
        <taxon>Lophotrochozoa</taxon>
        <taxon>Mollusca</taxon>
        <taxon>Gastropoda</taxon>
        <taxon>Caenogastropoda</taxon>
        <taxon>Architaenioglossa</taxon>
        <taxon>Ampullarioidea</taxon>
        <taxon>Ampullariidae</taxon>
        <taxon>Pomacea</taxon>
    </lineage>
</organism>
<dbReference type="Proteomes" id="UP000245119">
    <property type="component" value="Linkage Group LG10"/>
</dbReference>
<reference evidence="2 3" key="1">
    <citation type="submission" date="2018-04" db="EMBL/GenBank/DDBJ databases">
        <title>The genome of golden apple snail Pomacea canaliculata provides insight into stress tolerance and invasive adaptation.</title>
        <authorList>
            <person name="Liu C."/>
            <person name="Liu B."/>
            <person name="Ren Y."/>
            <person name="Zhang Y."/>
            <person name="Wang H."/>
            <person name="Li S."/>
            <person name="Jiang F."/>
            <person name="Yin L."/>
            <person name="Zhang G."/>
            <person name="Qian W."/>
            <person name="Fan W."/>
        </authorList>
    </citation>
    <scope>NUCLEOTIDE SEQUENCE [LARGE SCALE GENOMIC DNA]</scope>
    <source>
        <strain evidence="2">SZHN2017</strain>
        <tissue evidence="2">Muscle</tissue>
    </source>
</reference>
<keyword evidence="3" id="KW-1185">Reference proteome</keyword>
<feature type="region of interest" description="Disordered" evidence="1">
    <location>
        <begin position="321"/>
        <end position="341"/>
    </location>
</feature>
<feature type="compositionally biased region" description="Basic and acidic residues" evidence="1">
    <location>
        <begin position="153"/>
        <end position="163"/>
    </location>
</feature>